<dbReference type="InterPro" id="IPR051010">
    <property type="entry name" value="BCAA_transport"/>
</dbReference>
<dbReference type="EMBL" id="JABFDB010000010">
    <property type="protein sequence ID" value="NYZ21035.1"/>
    <property type="molecule type" value="Genomic_DNA"/>
</dbReference>
<name>A0ABX2TEB3_9PROT</name>
<dbReference type="PANTHER" id="PTHR30483:SF37">
    <property type="entry name" value="ABC TRANSPORTER SUBSTRATE-BINDING PROTEIN"/>
    <property type="match status" value="1"/>
</dbReference>
<dbReference type="Pfam" id="PF13458">
    <property type="entry name" value="Peripla_BP_6"/>
    <property type="match status" value="1"/>
</dbReference>
<comment type="similarity">
    <text evidence="1">Belongs to the leucine-binding protein family.</text>
</comment>
<organism evidence="6 7">
    <name type="scientific">Azospirillum oleiclasticum</name>
    <dbReference type="NCBI Taxonomy" id="2735135"/>
    <lineage>
        <taxon>Bacteria</taxon>
        <taxon>Pseudomonadati</taxon>
        <taxon>Pseudomonadota</taxon>
        <taxon>Alphaproteobacteria</taxon>
        <taxon>Rhodospirillales</taxon>
        <taxon>Azospirillaceae</taxon>
        <taxon>Azospirillum</taxon>
    </lineage>
</organism>
<comment type="caution">
    <text evidence="6">The sequence shown here is derived from an EMBL/GenBank/DDBJ whole genome shotgun (WGS) entry which is preliminary data.</text>
</comment>
<reference evidence="6 7" key="1">
    <citation type="submission" date="2020-05" db="EMBL/GenBank/DDBJ databases">
        <title>Azospirillum oleiclasticum sp. nov, a nitrogen-fixing and heavy crude oil-emulsifying bacterium isolated from the crude oil of Yumen Oilfield.</title>
        <authorList>
            <person name="Wu D."/>
            <person name="Cai M."/>
            <person name="Zhang X."/>
        </authorList>
    </citation>
    <scope>NUCLEOTIDE SEQUENCE [LARGE SCALE GENOMIC DNA]</scope>
    <source>
        <strain evidence="6 7">ROY-1-1-2</strain>
    </source>
</reference>
<sequence length="382" mass="40483">MPFIARLAYAQKGPVNVGVVLPLSGANAQFGVNSLRGIELAAEQINKAGGIKALGGAPINLVVADSTSTPTTAATVGQRLITQNSVVAILGAYASSLSIALSEVTERRDIPLLTMSFSDQITSRGFKNIFQVVAKASTLGRAQLTETAEIAKDAGQTLQRVAIMYEDTAYGTSQAAGIRETAKQTGITIVMDEAYPLGITDVTPLINKLRGADAQAVFPASYLNDGLQIIRSMRQQRIGIPVIGGAGGYIIPDFKQGLGEFAEGVLSIAPGSHDLAPELTAEFRQRHGYFMTHEALEHAVCLSVLVQAIETSGKADPAAIRDTLHTTRFDQGWAKAMTGGAVKFDQTGLNTLSEPLMVQWQGDDLVTVGPSKYAKKKPIWTA</sequence>
<dbReference type="CDD" id="cd06340">
    <property type="entry name" value="PBP1_ABC_ligand_binding-like"/>
    <property type="match status" value="1"/>
</dbReference>
<evidence type="ECO:0000256" key="2">
    <source>
        <dbReference type="ARBA" id="ARBA00022448"/>
    </source>
</evidence>
<dbReference type="InterPro" id="IPR028081">
    <property type="entry name" value="Leu-bd"/>
</dbReference>
<keyword evidence="2" id="KW-0813">Transport</keyword>
<dbReference type="InterPro" id="IPR000709">
    <property type="entry name" value="Leu_Ile_Val-bd"/>
</dbReference>
<feature type="domain" description="Leucine-binding protein" evidence="5">
    <location>
        <begin position="14"/>
        <end position="336"/>
    </location>
</feature>
<dbReference type="PANTHER" id="PTHR30483">
    <property type="entry name" value="LEUCINE-SPECIFIC-BINDING PROTEIN"/>
    <property type="match status" value="1"/>
</dbReference>
<keyword evidence="4" id="KW-0029">Amino-acid transport</keyword>
<dbReference type="Proteomes" id="UP000584642">
    <property type="component" value="Unassembled WGS sequence"/>
</dbReference>
<evidence type="ECO:0000313" key="7">
    <source>
        <dbReference type="Proteomes" id="UP000584642"/>
    </source>
</evidence>
<evidence type="ECO:0000259" key="5">
    <source>
        <dbReference type="Pfam" id="PF13458"/>
    </source>
</evidence>
<gene>
    <name evidence="6" type="ORF">HND93_15070</name>
</gene>
<keyword evidence="3" id="KW-0732">Signal</keyword>
<protein>
    <submittedName>
        <fullName evidence="6">ABC transporter substrate-binding protein</fullName>
    </submittedName>
</protein>
<evidence type="ECO:0000256" key="1">
    <source>
        <dbReference type="ARBA" id="ARBA00010062"/>
    </source>
</evidence>
<keyword evidence="7" id="KW-1185">Reference proteome</keyword>
<dbReference type="PRINTS" id="PR00337">
    <property type="entry name" value="LEUILEVALBP"/>
</dbReference>
<accession>A0ABX2TEB3</accession>
<dbReference type="Gene3D" id="3.40.50.2300">
    <property type="match status" value="2"/>
</dbReference>
<evidence type="ECO:0000256" key="3">
    <source>
        <dbReference type="ARBA" id="ARBA00022729"/>
    </source>
</evidence>
<dbReference type="InterPro" id="IPR028082">
    <property type="entry name" value="Peripla_BP_I"/>
</dbReference>
<proteinExistence type="inferred from homology"/>
<evidence type="ECO:0000313" key="6">
    <source>
        <dbReference type="EMBL" id="NYZ21035.1"/>
    </source>
</evidence>
<dbReference type="SUPFAM" id="SSF53822">
    <property type="entry name" value="Periplasmic binding protein-like I"/>
    <property type="match status" value="1"/>
</dbReference>
<evidence type="ECO:0000256" key="4">
    <source>
        <dbReference type="ARBA" id="ARBA00022970"/>
    </source>
</evidence>